<evidence type="ECO:0000259" key="7">
    <source>
        <dbReference type="Pfam" id="PF02866"/>
    </source>
</evidence>
<dbReference type="PIRSF" id="PIRSF000102">
    <property type="entry name" value="Lac_mal_DH"/>
    <property type="match status" value="1"/>
</dbReference>
<feature type="domain" description="Lactate/malate dehydrogenase C-terminal" evidence="7">
    <location>
        <begin position="142"/>
        <end position="296"/>
    </location>
</feature>
<feature type="active site" description="Proton acceptor" evidence="3">
    <location>
        <position position="172"/>
    </location>
</feature>
<dbReference type="Gene3D" id="3.40.50.720">
    <property type="entry name" value="NAD(P)-binding Rossmann-like Domain"/>
    <property type="match status" value="1"/>
</dbReference>
<evidence type="ECO:0000256" key="1">
    <source>
        <dbReference type="ARBA" id="ARBA00023002"/>
    </source>
</evidence>
<dbReference type="Gene3D" id="3.90.110.10">
    <property type="entry name" value="Lactate dehydrogenase/glycoside hydrolase, family 4, C-terminal"/>
    <property type="match status" value="1"/>
</dbReference>
<reference evidence="8 9" key="1">
    <citation type="submission" date="2019-02" db="EMBL/GenBank/DDBJ databases">
        <title>Deep-cultivation of Planctomycetes and their phenomic and genomic characterization uncovers novel biology.</title>
        <authorList>
            <person name="Wiegand S."/>
            <person name="Jogler M."/>
            <person name="Boedeker C."/>
            <person name="Pinto D."/>
            <person name="Vollmers J."/>
            <person name="Rivas-Marin E."/>
            <person name="Kohn T."/>
            <person name="Peeters S.H."/>
            <person name="Heuer A."/>
            <person name="Rast P."/>
            <person name="Oberbeckmann S."/>
            <person name="Bunk B."/>
            <person name="Jeske O."/>
            <person name="Meyerdierks A."/>
            <person name="Storesund J.E."/>
            <person name="Kallscheuer N."/>
            <person name="Luecker S."/>
            <person name="Lage O.M."/>
            <person name="Pohl T."/>
            <person name="Merkel B.J."/>
            <person name="Hornburger P."/>
            <person name="Mueller R.-W."/>
            <person name="Bruemmer F."/>
            <person name="Labrenz M."/>
            <person name="Spormann A.M."/>
            <person name="Op den Camp H."/>
            <person name="Overmann J."/>
            <person name="Amann R."/>
            <person name="Jetten M.S.M."/>
            <person name="Mascher T."/>
            <person name="Medema M.H."/>
            <person name="Devos D.P."/>
            <person name="Kaster A.-K."/>
            <person name="Ovreas L."/>
            <person name="Rohde M."/>
            <person name="Galperin M.Y."/>
            <person name="Jogler C."/>
        </authorList>
    </citation>
    <scope>NUCLEOTIDE SEQUENCE [LARGE SCALE GENOMIC DNA]</scope>
    <source>
        <strain evidence="8 9">Pan181</strain>
    </source>
</reference>
<dbReference type="GO" id="GO:0006089">
    <property type="term" value="P:lactate metabolic process"/>
    <property type="evidence" value="ECO:0007669"/>
    <property type="project" value="TreeGrafter"/>
</dbReference>
<gene>
    <name evidence="8" type="primary">ldh_3</name>
    <name evidence="8" type="ORF">Pan181_43900</name>
</gene>
<comment type="similarity">
    <text evidence="5">Belongs to the LDH/MDH superfamily.</text>
</comment>
<dbReference type="GO" id="GO:0004459">
    <property type="term" value="F:L-lactate dehydrogenase (NAD+) activity"/>
    <property type="evidence" value="ECO:0007669"/>
    <property type="project" value="UniProtKB-EC"/>
</dbReference>
<dbReference type="InterPro" id="IPR001236">
    <property type="entry name" value="Lactate/malate_DH_N"/>
</dbReference>
<dbReference type="RefSeq" id="WP_197528567.1">
    <property type="nucleotide sequence ID" value="NZ_CP036278.1"/>
</dbReference>
<keyword evidence="1 5" id="KW-0560">Oxidoreductase</keyword>
<evidence type="ECO:0000313" key="8">
    <source>
        <dbReference type="EMBL" id="QDU58163.1"/>
    </source>
</evidence>
<proteinExistence type="inferred from homology"/>
<dbReference type="SUPFAM" id="SSF56327">
    <property type="entry name" value="LDH C-terminal domain-like"/>
    <property type="match status" value="1"/>
</dbReference>
<protein>
    <submittedName>
        <fullName evidence="8">L-lactate dehydrogenase</fullName>
        <ecNumber evidence="8">1.1.1.27</ecNumber>
    </submittedName>
</protein>
<dbReference type="Pfam" id="PF02866">
    <property type="entry name" value="Ldh_1_C"/>
    <property type="match status" value="1"/>
</dbReference>
<dbReference type="InterPro" id="IPR022383">
    <property type="entry name" value="Lactate/malate_DH_C"/>
</dbReference>
<dbReference type="PANTHER" id="PTHR43128">
    <property type="entry name" value="L-2-HYDROXYCARBOXYLATE DEHYDROGENASE (NAD(P)(+))"/>
    <property type="match status" value="1"/>
</dbReference>
<feature type="binding site" evidence="4">
    <location>
        <position position="92"/>
    </location>
    <ligand>
        <name>NAD(+)</name>
        <dbReference type="ChEBI" id="CHEBI:57540"/>
    </ligand>
</feature>
<name>A0A518ATW2_9BACT</name>
<dbReference type="EC" id="1.1.1.27" evidence="8"/>
<dbReference type="InterPro" id="IPR018177">
    <property type="entry name" value="L-lactate_DH_AS"/>
</dbReference>
<evidence type="ECO:0000256" key="2">
    <source>
        <dbReference type="ARBA" id="ARBA00023027"/>
    </source>
</evidence>
<dbReference type="Proteomes" id="UP000315750">
    <property type="component" value="Chromosome"/>
</dbReference>
<dbReference type="InterPro" id="IPR036291">
    <property type="entry name" value="NAD(P)-bd_dom_sf"/>
</dbReference>
<feature type="domain" description="Lactate/malate dehydrogenase N-terminal" evidence="6">
    <location>
        <begin position="1"/>
        <end position="139"/>
    </location>
</feature>
<accession>A0A518ATW2</accession>
<sequence>MKIAIVGVGHVGAALAYSLLNLETASELMLVGRNQGRLQGETLDLRHASSFFDDPPLITYGRVEDCRNADIIVLTLAVPQIQLDRNAMAADNAALFRQVVPLLAEQNPAAVLIVATNPVEALTQYTIELSGFPPSRVMGAGTIIDSCRFRLSLSEHLSVHPDDVRAYVLGEHGDSQFLWQSGASVGGVTLDPADIPQSMIEAARSSGTDVFRLKGHTCYAISEALQLIIRSIAGDRLQTMPVSTQVNLGDEFPPLCLALPCIVGRTGVTRRLQPKFSEQEYQQWLTCGQSVARTLEAIRETSPEPVEN</sequence>
<keyword evidence="9" id="KW-1185">Reference proteome</keyword>
<evidence type="ECO:0000256" key="5">
    <source>
        <dbReference type="RuleBase" id="RU003369"/>
    </source>
</evidence>
<evidence type="ECO:0000313" key="9">
    <source>
        <dbReference type="Proteomes" id="UP000315750"/>
    </source>
</evidence>
<evidence type="ECO:0000256" key="4">
    <source>
        <dbReference type="PIRSR" id="PIRSR000102-3"/>
    </source>
</evidence>
<dbReference type="InterPro" id="IPR001557">
    <property type="entry name" value="L-lactate/malate_DH"/>
</dbReference>
<organism evidence="8 9">
    <name type="scientific">Aeoliella mucimassa</name>
    <dbReference type="NCBI Taxonomy" id="2527972"/>
    <lineage>
        <taxon>Bacteria</taxon>
        <taxon>Pseudomonadati</taxon>
        <taxon>Planctomycetota</taxon>
        <taxon>Planctomycetia</taxon>
        <taxon>Pirellulales</taxon>
        <taxon>Lacipirellulaceae</taxon>
        <taxon>Aeoliella</taxon>
    </lineage>
</organism>
<evidence type="ECO:0000256" key="3">
    <source>
        <dbReference type="PIRSR" id="PIRSR000102-1"/>
    </source>
</evidence>
<dbReference type="EMBL" id="CP036278">
    <property type="protein sequence ID" value="QDU58163.1"/>
    <property type="molecule type" value="Genomic_DNA"/>
</dbReference>
<dbReference type="PANTHER" id="PTHR43128:SF16">
    <property type="entry name" value="L-LACTATE DEHYDROGENASE"/>
    <property type="match status" value="1"/>
</dbReference>
<dbReference type="InterPro" id="IPR015955">
    <property type="entry name" value="Lactate_DH/Glyco_Ohase_4_C"/>
</dbReference>
<dbReference type="Pfam" id="PF00056">
    <property type="entry name" value="Ldh_1_N"/>
    <property type="match status" value="1"/>
</dbReference>
<dbReference type="PRINTS" id="PR00086">
    <property type="entry name" value="LLDHDRGNASE"/>
</dbReference>
<dbReference type="PROSITE" id="PS00064">
    <property type="entry name" value="L_LDH"/>
    <property type="match status" value="1"/>
</dbReference>
<evidence type="ECO:0000259" key="6">
    <source>
        <dbReference type="Pfam" id="PF00056"/>
    </source>
</evidence>
<dbReference type="AlphaFoldDB" id="A0A518ATW2"/>
<feature type="binding site" evidence="4">
    <location>
        <begin position="7"/>
        <end position="12"/>
    </location>
    <ligand>
        <name>NAD(+)</name>
        <dbReference type="ChEBI" id="CHEBI:57540"/>
    </ligand>
</feature>
<dbReference type="KEGG" id="amuc:Pan181_43900"/>
<dbReference type="SUPFAM" id="SSF51735">
    <property type="entry name" value="NAD(P)-binding Rossmann-fold domains"/>
    <property type="match status" value="1"/>
</dbReference>
<keyword evidence="2 4" id="KW-0520">NAD</keyword>